<accession>A0ABN4LWW0</accession>
<dbReference type="InterPro" id="IPR010093">
    <property type="entry name" value="SinI_DNA-bd"/>
</dbReference>
<gene>
    <name evidence="2" type="ORF">AWY79_07680</name>
</gene>
<keyword evidence="3" id="KW-1185">Reference proteome</keyword>
<reference evidence="2 3" key="1">
    <citation type="journal article" date="2016" name="Front. Microbiol.">
        <title>Genome Sequence of the Piezophilic, Mesophilic Sulfate-Reducing Bacterium Desulfovibrio indicus J2T.</title>
        <authorList>
            <person name="Cao J."/>
            <person name="Maignien L."/>
            <person name="Shao Z."/>
            <person name="Alain K."/>
            <person name="Jebbar M."/>
        </authorList>
    </citation>
    <scope>NUCLEOTIDE SEQUENCE [LARGE SCALE GENOMIC DNA]</scope>
    <source>
        <strain evidence="2 3">J2</strain>
    </source>
</reference>
<sequence length="67" mass="7201">MSDAPKILTIKEVACFLRVHRATISRLVGAGALPSIAVGSRRLVLEADLLTFIENRRSLAANSPKGK</sequence>
<evidence type="ECO:0000313" key="2">
    <source>
        <dbReference type="EMBL" id="AMK11000.1"/>
    </source>
</evidence>
<dbReference type="Proteomes" id="UP000055611">
    <property type="component" value="Chromosome"/>
</dbReference>
<dbReference type="EMBL" id="CP014206">
    <property type="protein sequence ID" value="AMK11000.1"/>
    <property type="molecule type" value="Genomic_DNA"/>
</dbReference>
<dbReference type="InterPro" id="IPR009061">
    <property type="entry name" value="DNA-bd_dom_put_sf"/>
</dbReference>
<evidence type="ECO:0000259" key="1">
    <source>
        <dbReference type="Pfam" id="PF12728"/>
    </source>
</evidence>
<feature type="domain" description="Helix-turn-helix" evidence="1">
    <location>
        <begin position="8"/>
        <end position="57"/>
    </location>
</feature>
<organism evidence="2 3">
    <name type="scientific">Pseudodesulfovibrio indicus</name>
    <dbReference type="NCBI Taxonomy" id="1716143"/>
    <lineage>
        <taxon>Bacteria</taxon>
        <taxon>Pseudomonadati</taxon>
        <taxon>Thermodesulfobacteriota</taxon>
        <taxon>Desulfovibrionia</taxon>
        <taxon>Desulfovibrionales</taxon>
        <taxon>Desulfovibrionaceae</taxon>
    </lineage>
</organism>
<dbReference type="Pfam" id="PF12728">
    <property type="entry name" value="HTH_17"/>
    <property type="match status" value="1"/>
</dbReference>
<name>A0ABN4LWW0_9BACT</name>
<proteinExistence type="predicted"/>
<evidence type="ECO:0000313" key="3">
    <source>
        <dbReference type="Proteomes" id="UP000055611"/>
    </source>
</evidence>
<dbReference type="NCBIfam" id="TIGR01764">
    <property type="entry name" value="excise"/>
    <property type="match status" value="1"/>
</dbReference>
<protein>
    <recommendedName>
        <fullName evidence="1">Helix-turn-helix domain-containing protein</fullName>
    </recommendedName>
</protein>
<dbReference type="SUPFAM" id="SSF46955">
    <property type="entry name" value="Putative DNA-binding domain"/>
    <property type="match status" value="1"/>
</dbReference>
<dbReference type="InterPro" id="IPR041657">
    <property type="entry name" value="HTH_17"/>
</dbReference>